<dbReference type="GO" id="GO:0003712">
    <property type="term" value="F:transcription coregulator activity"/>
    <property type="evidence" value="ECO:0007669"/>
    <property type="project" value="InterPro"/>
</dbReference>
<feature type="region of interest" description="Disordered" evidence="7">
    <location>
        <begin position="420"/>
        <end position="536"/>
    </location>
</feature>
<feature type="region of interest" description="Disordered" evidence="7">
    <location>
        <begin position="960"/>
        <end position="1113"/>
    </location>
</feature>
<feature type="compositionally biased region" description="Polar residues" evidence="7">
    <location>
        <begin position="972"/>
        <end position="984"/>
    </location>
</feature>
<keyword evidence="5" id="KW-0804">Transcription</keyword>
<reference evidence="8" key="3">
    <citation type="submission" date="2025-09" db="UniProtKB">
        <authorList>
            <consortium name="Ensembl"/>
        </authorList>
    </citation>
    <scope>IDENTIFICATION</scope>
</reference>
<feature type="compositionally biased region" description="Pro residues" evidence="7">
    <location>
        <begin position="1033"/>
        <end position="1042"/>
    </location>
</feature>
<feature type="compositionally biased region" description="Pro residues" evidence="7">
    <location>
        <begin position="836"/>
        <end position="857"/>
    </location>
</feature>
<evidence type="ECO:0000256" key="3">
    <source>
        <dbReference type="ARBA" id="ARBA00022884"/>
    </source>
</evidence>
<keyword evidence="6" id="KW-0539">Nucleus</keyword>
<dbReference type="PANTHER" id="PTHR15528">
    <property type="entry name" value="PEROXISOME PROLIFERATOR ACTIVATED RECEPTOR GAMMA COACTIVATOR 1 PGC-1 -RELATED"/>
    <property type="match status" value="1"/>
</dbReference>
<feature type="compositionally biased region" description="Low complexity" evidence="7">
    <location>
        <begin position="210"/>
        <end position="219"/>
    </location>
</feature>
<gene>
    <name evidence="8" type="primary">Pprc1</name>
</gene>
<dbReference type="AlphaFoldDB" id="A0A8C8W347"/>
<evidence type="ECO:0000313" key="8">
    <source>
        <dbReference type="Ensembl" id="ENSPEMP00000034018.1"/>
    </source>
</evidence>
<dbReference type="InterPro" id="IPR034605">
    <property type="entry name" value="PGC-1"/>
</dbReference>
<feature type="region of interest" description="Disordered" evidence="7">
    <location>
        <begin position="173"/>
        <end position="248"/>
    </location>
</feature>
<feature type="compositionally biased region" description="Basic and acidic residues" evidence="7">
    <location>
        <begin position="488"/>
        <end position="497"/>
    </location>
</feature>
<feature type="compositionally biased region" description="Pro residues" evidence="7">
    <location>
        <begin position="12"/>
        <end position="22"/>
    </location>
</feature>
<feature type="compositionally biased region" description="Low complexity" evidence="7">
    <location>
        <begin position="506"/>
        <end position="515"/>
    </location>
</feature>
<feature type="compositionally biased region" description="Basic and acidic residues" evidence="7">
    <location>
        <begin position="1074"/>
        <end position="1091"/>
    </location>
</feature>
<feature type="region of interest" description="Disordered" evidence="7">
    <location>
        <begin position="641"/>
        <end position="776"/>
    </location>
</feature>
<protein>
    <submittedName>
        <fullName evidence="8">Peroxisome proliferative activated receptor, gamma, coactivator-related 1</fullName>
    </submittedName>
</protein>
<keyword evidence="9" id="KW-1185">Reference proteome</keyword>
<comment type="subcellular location">
    <subcellularLocation>
        <location evidence="1">Nucleus</location>
    </subcellularLocation>
</comment>
<evidence type="ECO:0000256" key="4">
    <source>
        <dbReference type="ARBA" id="ARBA00023015"/>
    </source>
</evidence>
<evidence type="ECO:0000313" key="9">
    <source>
        <dbReference type="Proteomes" id="UP000694547"/>
    </source>
</evidence>
<dbReference type="GO" id="GO:0005634">
    <property type="term" value="C:nucleus"/>
    <property type="evidence" value="ECO:0007669"/>
    <property type="project" value="UniProtKB-SubCell"/>
</dbReference>
<feature type="compositionally biased region" description="Gly residues" evidence="7">
    <location>
        <begin position="23"/>
        <end position="32"/>
    </location>
</feature>
<feature type="compositionally biased region" description="Polar residues" evidence="7">
    <location>
        <begin position="676"/>
        <end position="687"/>
    </location>
</feature>
<dbReference type="GO" id="GO:0003723">
    <property type="term" value="F:RNA binding"/>
    <property type="evidence" value="ECO:0007669"/>
    <property type="project" value="UniProtKB-KW"/>
</dbReference>
<evidence type="ECO:0000256" key="1">
    <source>
        <dbReference type="ARBA" id="ARBA00004123"/>
    </source>
</evidence>
<dbReference type="GO" id="GO:0045944">
    <property type="term" value="P:positive regulation of transcription by RNA polymerase II"/>
    <property type="evidence" value="ECO:0007669"/>
    <property type="project" value="TreeGrafter"/>
</dbReference>
<keyword evidence="3" id="KW-0694">RNA-binding</keyword>
<feature type="compositionally biased region" description="Low complexity" evidence="7">
    <location>
        <begin position="1014"/>
        <end position="1027"/>
    </location>
</feature>
<sequence>MAARRGRRDRAAPPPTGGPGPDPGGGVRGGGWASWSQAPHGTVGAVSAAEQVHEEGDDSSFVNLSRLGSSLRDKDLEMEELILQDETLLETMQNYMDASLISLIEDFGSLGENRLSLEDQNEMSLLTALTEILDNADSENLSPFDSIPDSELLVSPRESSSLHKLLTLSRTPPERDLITPIDPGTGGSRVEMSLADSPWDFSPPPFLETSSPRLPSWRPSRPRPRWGQSPPPQQRSDGEEEEEVASFSGQMLAGELDTSVNSVDFPMHLACPEEEDANRAKVAVAAPGDESISSLSELVRAMHPYCLPNLTHLASLEGELPEQADDLTLPEGCVVLEIVGQAATAGDDLEIPVVVRQIPSGSQSVLLDESVGTSPALQLLMPTMEAGTEAVPKVDPCPDQEEVSLNSACLLEPKEIMESLSPKEPQNPPTNAIQASQRVPRKGRKKKSKEQPAACLEGYTRRLRSSSRGQSTVTTEVNSQAGNLQKQPQEEVQREAEAPQSRGKPRAWARAWAAALEKTGSEDLQRSTGQDSSAEEDALDLCPKLLDTSRANPILSLNDSAQADPMPVDSVEADATAFGHAVAESVPVDQASAGTELLGPLPVGPVLTDPVQADRARIGPAVAIPTSDNVSPAGAIPADTVVADPVPNDLTPVDPVVVKSRPTDPRRAAIAAAQGSRLSLESSNQPRAVTPDGKGVLGPPKVEGSTSATTQEARPRPLSLSEYRQRRQQRQKEAEGRSSQPPAGKWPSLPETPTELADIPCLVPPAPAKKTAPQRSPVALAETCFVSVGTSPASPSPEPSASKPMASAHSEQVPSHEVPLAVRPPPPALQSVSPAGPIPSAMPPPLPFPPGIPPLLPLPSGGHGVPSVPPPPLQPPGLAVSVRQMPPDPYAHSAPVPPWPWYPSVSSPGYPCLPPQPTVPMVSGTPGTYAVPPTCNVPWVPPPAPVSPYSSSCAYGPVGWGPGPQQPPQPPLWSTVSPPLSSASAGRAVPPSKVESSSNPAGPPEDKLPVPVTPSLSSGPASPIAPSIEPPKLEPQPVPVSPQPKHKESTLAQSPQAKAPPCLAAECEALGESASERLKPEAQETSTKEKPPSAAVKAVPIPRQSTVPKMPAVHPARLRKLSFLPTPRSQGSEDVVQAFISEIGIEASDLSSLLEQFEKSEAKKECPLPAPADSLAVGNSGSSARGATLTLTPIGKTLILPR</sequence>
<evidence type="ECO:0000256" key="2">
    <source>
        <dbReference type="ARBA" id="ARBA00022553"/>
    </source>
</evidence>
<accession>A0A8C8W347</accession>
<evidence type="ECO:0000256" key="6">
    <source>
        <dbReference type="ARBA" id="ARBA00023242"/>
    </source>
</evidence>
<dbReference type="GeneTree" id="ENSGT00950000183137"/>
<feature type="region of interest" description="Disordered" evidence="7">
    <location>
        <begin position="1"/>
        <end position="59"/>
    </location>
</feature>
<dbReference type="PANTHER" id="PTHR15528:SF5">
    <property type="entry name" value="PEROXISOME PROLIFERATOR-ACTIVATED RECEPTOR GAMMA COACTIVATOR-RELATED PROTEIN 1"/>
    <property type="match status" value="1"/>
</dbReference>
<evidence type="ECO:0000256" key="7">
    <source>
        <dbReference type="SAM" id="MobiDB-lite"/>
    </source>
</evidence>
<proteinExistence type="predicted"/>
<keyword evidence="4" id="KW-0805">Transcription regulation</keyword>
<dbReference type="Ensembl" id="ENSPEMT00000040005.1">
    <property type="protein sequence ID" value="ENSPEMP00000034018.1"/>
    <property type="gene ID" value="ENSPEMG00000016590.2"/>
</dbReference>
<keyword evidence="2" id="KW-0597">Phosphoprotein</keyword>
<name>A0A8C8W347_PERMB</name>
<dbReference type="Proteomes" id="UP000694547">
    <property type="component" value="Chromosome 1"/>
</dbReference>
<reference evidence="8" key="2">
    <citation type="submission" date="2025-08" db="UniProtKB">
        <authorList>
            <consortium name="Ensembl"/>
        </authorList>
    </citation>
    <scope>IDENTIFICATION</scope>
</reference>
<feature type="region of interest" description="Disordered" evidence="7">
    <location>
        <begin position="788"/>
        <end position="884"/>
    </location>
</feature>
<organism evidence="8 9">
    <name type="scientific">Peromyscus maniculatus bairdii</name>
    <name type="common">Prairie deer mouse</name>
    <dbReference type="NCBI Taxonomy" id="230844"/>
    <lineage>
        <taxon>Eukaryota</taxon>
        <taxon>Metazoa</taxon>
        <taxon>Chordata</taxon>
        <taxon>Craniata</taxon>
        <taxon>Vertebrata</taxon>
        <taxon>Euteleostomi</taxon>
        <taxon>Mammalia</taxon>
        <taxon>Eutheria</taxon>
        <taxon>Euarchontoglires</taxon>
        <taxon>Glires</taxon>
        <taxon>Rodentia</taxon>
        <taxon>Myomorpha</taxon>
        <taxon>Muroidea</taxon>
        <taxon>Cricetidae</taxon>
        <taxon>Neotominae</taxon>
        <taxon>Peromyscus</taxon>
    </lineage>
</organism>
<reference evidence="8 9" key="1">
    <citation type="submission" date="2018-10" db="EMBL/GenBank/DDBJ databases">
        <title>Improved assembly of the deer mouse Peromyscus maniculatus genome.</title>
        <authorList>
            <person name="Lassance J.-M."/>
            <person name="Hoekstra H.E."/>
        </authorList>
    </citation>
    <scope>NUCLEOTIDE SEQUENCE [LARGE SCALE GENOMIC DNA]</scope>
</reference>
<feature type="compositionally biased region" description="Basic residues" evidence="7">
    <location>
        <begin position="439"/>
        <end position="448"/>
    </location>
</feature>
<feature type="compositionally biased region" description="Polar residues" evidence="7">
    <location>
        <begin position="466"/>
        <end position="487"/>
    </location>
</feature>
<evidence type="ECO:0000256" key="5">
    <source>
        <dbReference type="ARBA" id="ARBA00023163"/>
    </source>
</evidence>
<feature type="compositionally biased region" description="Low complexity" evidence="7">
    <location>
        <begin position="799"/>
        <end position="808"/>
    </location>
</feature>